<accession>A0AAU8G722</accession>
<evidence type="ECO:0000256" key="1">
    <source>
        <dbReference type="ARBA" id="ARBA00002663"/>
    </source>
</evidence>
<dbReference type="PROSITE" id="PS00648">
    <property type="entry name" value="RIBONUCLEASE_P"/>
    <property type="match status" value="1"/>
</dbReference>
<dbReference type="GO" id="GO:0001682">
    <property type="term" value="P:tRNA 5'-leader removal"/>
    <property type="evidence" value="ECO:0007669"/>
    <property type="project" value="UniProtKB-UniRule"/>
</dbReference>
<evidence type="ECO:0000256" key="7">
    <source>
        <dbReference type="HAMAP-Rule" id="MF_00227"/>
    </source>
</evidence>
<dbReference type="InterPro" id="IPR020539">
    <property type="entry name" value="RNase_P_CS"/>
</dbReference>
<evidence type="ECO:0000256" key="2">
    <source>
        <dbReference type="ARBA" id="ARBA00022694"/>
    </source>
</evidence>
<organism evidence="9">
    <name type="scientific">Dehalogenimonas sp. 4OHTPN</name>
    <dbReference type="NCBI Taxonomy" id="3166643"/>
    <lineage>
        <taxon>Bacteria</taxon>
        <taxon>Bacillati</taxon>
        <taxon>Chloroflexota</taxon>
        <taxon>Dehalococcoidia</taxon>
        <taxon>Dehalococcoidales</taxon>
        <taxon>Dehalococcoidaceae</taxon>
        <taxon>Dehalogenimonas</taxon>
    </lineage>
</organism>
<dbReference type="GO" id="GO:0004526">
    <property type="term" value="F:ribonuclease P activity"/>
    <property type="evidence" value="ECO:0007669"/>
    <property type="project" value="UniProtKB-UniRule"/>
</dbReference>
<evidence type="ECO:0000256" key="3">
    <source>
        <dbReference type="ARBA" id="ARBA00022722"/>
    </source>
</evidence>
<proteinExistence type="inferred from homology"/>
<dbReference type="NCBIfam" id="TIGR00188">
    <property type="entry name" value="rnpA"/>
    <property type="match status" value="1"/>
</dbReference>
<dbReference type="InterPro" id="IPR014721">
    <property type="entry name" value="Ribsml_uS5_D2-typ_fold_subgr"/>
</dbReference>
<reference evidence="9" key="1">
    <citation type="submission" date="2024-06" db="EMBL/GenBank/DDBJ databases">
        <title>A Novel Isolate, Dehalogenimonas sp. Strain 4OHTPN, Dechlorinates Aromatic 4 Hydroxy chlorothalonil by a Novel Reductive Dehalogenase.</title>
        <authorList>
            <person name="Liu G."/>
        </authorList>
    </citation>
    <scope>NUCLEOTIDE SEQUENCE</scope>
    <source>
        <strain evidence="9">4OHTPN</strain>
    </source>
</reference>
<evidence type="ECO:0000313" key="9">
    <source>
        <dbReference type="EMBL" id="XCH32565.1"/>
    </source>
</evidence>
<dbReference type="Pfam" id="PF00825">
    <property type="entry name" value="Ribonuclease_P"/>
    <property type="match status" value="1"/>
</dbReference>
<dbReference type="GO" id="GO:0000049">
    <property type="term" value="F:tRNA binding"/>
    <property type="evidence" value="ECO:0007669"/>
    <property type="project" value="UniProtKB-UniRule"/>
</dbReference>
<dbReference type="InterPro" id="IPR020568">
    <property type="entry name" value="Ribosomal_Su5_D2-typ_SF"/>
</dbReference>
<keyword evidence="2 7" id="KW-0819">tRNA processing</keyword>
<dbReference type="Gene3D" id="3.30.230.10">
    <property type="match status" value="1"/>
</dbReference>
<dbReference type="AlphaFoldDB" id="A0AAU8G722"/>
<gene>
    <name evidence="7 9" type="primary">rnpA</name>
    <name evidence="9" type="ORF">ABV300_05160</name>
</gene>
<comment type="subunit">
    <text evidence="7">Consists of a catalytic RNA component (M1 or rnpB) and a protein subunit.</text>
</comment>
<dbReference type="EC" id="3.1.26.5" evidence="7 8"/>
<dbReference type="EMBL" id="CP159307">
    <property type="protein sequence ID" value="XCH32565.1"/>
    <property type="molecule type" value="Genomic_DNA"/>
</dbReference>
<sequence>MVRETRLRRREDFQRVLSAGRSKSDSLLILKTAPGSTESSRIGIVTSKKLGCAVVRNRVRRRLREILRKAEIKNSIDAVFIARSSAASVPYAELEASACNLMKRVGLVSS</sequence>
<name>A0AAU8G722_9CHLR</name>
<evidence type="ECO:0000256" key="5">
    <source>
        <dbReference type="ARBA" id="ARBA00022801"/>
    </source>
</evidence>
<evidence type="ECO:0000256" key="8">
    <source>
        <dbReference type="NCBIfam" id="TIGR00188"/>
    </source>
</evidence>
<comment type="function">
    <text evidence="1 7">RNaseP catalyzes the removal of the 5'-leader sequence from pre-tRNA to produce the mature 5'-terminus. It can also cleave other RNA substrates such as 4.5S RNA. The protein component plays an auxiliary but essential role in vivo by binding to the 5'-leader sequence and broadening the substrate specificity of the ribozyme.</text>
</comment>
<keyword evidence="5 7" id="KW-0378">Hydrolase</keyword>
<keyword evidence="4 7" id="KW-0255">Endonuclease</keyword>
<dbReference type="GO" id="GO:0030677">
    <property type="term" value="C:ribonuclease P complex"/>
    <property type="evidence" value="ECO:0007669"/>
    <property type="project" value="TreeGrafter"/>
</dbReference>
<evidence type="ECO:0000256" key="6">
    <source>
        <dbReference type="ARBA" id="ARBA00022884"/>
    </source>
</evidence>
<keyword evidence="3 7" id="KW-0540">Nuclease</keyword>
<dbReference type="PANTHER" id="PTHR33992">
    <property type="entry name" value="RIBONUCLEASE P PROTEIN COMPONENT"/>
    <property type="match status" value="1"/>
</dbReference>
<dbReference type="HAMAP" id="MF_00227">
    <property type="entry name" value="RNase_P"/>
    <property type="match status" value="1"/>
</dbReference>
<protein>
    <recommendedName>
        <fullName evidence="7 8">Ribonuclease P protein component</fullName>
        <shortName evidence="7">RNase P protein</shortName>
        <shortName evidence="7">RNaseP protein</shortName>
        <ecNumber evidence="7 8">3.1.26.5</ecNumber>
    </recommendedName>
    <alternativeName>
        <fullName evidence="7">Protein C5</fullName>
    </alternativeName>
</protein>
<keyword evidence="6 7" id="KW-0694">RNA-binding</keyword>
<comment type="catalytic activity">
    <reaction evidence="7">
        <text>Endonucleolytic cleavage of RNA, removing 5'-extranucleotides from tRNA precursor.</text>
        <dbReference type="EC" id="3.1.26.5"/>
    </reaction>
</comment>
<evidence type="ECO:0000256" key="4">
    <source>
        <dbReference type="ARBA" id="ARBA00022759"/>
    </source>
</evidence>
<dbReference type="SUPFAM" id="SSF54211">
    <property type="entry name" value="Ribosomal protein S5 domain 2-like"/>
    <property type="match status" value="1"/>
</dbReference>
<dbReference type="RefSeq" id="WP_353713838.1">
    <property type="nucleotide sequence ID" value="NZ_CP159307.1"/>
</dbReference>
<dbReference type="GO" id="GO:0042781">
    <property type="term" value="F:3'-tRNA processing endoribonuclease activity"/>
    <property type="evidence" value="ECO:0007669"/>
    <property type="project" value="TreeGrafter"/>
</dbReference>
<dbReference type="PANTHER" id="PTHR33992:SF1">
    <property type="entry name" value="RIBONUCLEASE P PROTEIN COMPONENT"/>
    <property type="match status" value="1"/>
</dbReference>
<comment type="similarity">
    <text evidence="7">Belongs to the RnpA family.</text>
</comment>
<dbReference type="InterPro" id="IPR000100">
    <property type="entry name" value="RNase_P"/>
</dbReference>